<accession>A0ABQ9IP76</accession>
<dbReference type="PANTHER" id="PTHR45749">
    <property type="match status" value="1"/>
</dbReference>
<evidence type="ECO:0000313" key="2">
    <source>
        <dbReference type="EMBL" id="KAJ8898146.1"/>
    </source>
</evidence>
<organism evidence="2 3">
    <name type="scientific">Dryococelus australis</name>
    <dbReference type="NCBI Taxonomy" id="614101"/>
    <lineage>
        <taxon>Eukaryota</taxon>
        <taxon>Metazoa</taxon>
        <taxon>Ecdysozoa</taxon>
        <taxon>Arthropoda</taxon>
        <taxon>Hexapoda</taxon>
        <taxon>Insecta</taxon>
        <taxon>Pterygota</taxon>
        <taxon>Neoptera</taxon>
        <taxon>Polyneoptera</taxon>
        <taxon>Phasmatodea</taxon>
        <taxon>Verophasmatodea</taxon>
        <taxon>Anareolatae</taxon>
        <taxon>Phasmatidae</taxon>
        <taxon>Eurycanthinae</taxon>
        <taxon>Dryococelus</taxon>
    </lineage>
</organism>
<evidence type="ECO:0000259" key="1">
    <source>
        <dbReference type="Pfam" id="PF05699"/>
    </source>
</evidence>
<reference evidence="2 3" key="1">
    <citation type="submission" date="2023-02" db="EMBL/GenBank/DDBJ databases">
        <title>LHISI_Scaffold_Assembly.</title>
        <authorList>
            <person name="Stuart O.P."/>
            <person name="Cleave R."/>
            <person name="Magrath M.J.L."/>
            <person name="Mikheyev A.S."/>
        </authorList>
    </citation>
    <scope>NUCLEOTIDE SEQUENCE [LARGE SCALE GENOMIC DNA]</scope>
    <source>
        <strain evidence="2">Daus_M_001</strain>
        <tissue evidence="2">Leg muscle</tissue>
    </source>
</reference>
<dbReference type="PANTHER" id="PTHR45749:SF21">
    <property type="entry name" value="DUF4371 DOMAIN-CONTAINING PROTEIN"/>
    <property type="match status" value="1"/>
</dbReference>
<dbReference type="EMBL" id="JARBHB010000001">
    <property type="protein sequence ID" value="KAJ8898146.1"/>
    <property type="molecule type" value="Genomic_DNA"/>
</dbReference>
<dbReference type="InterPro" id="IPR012337">
    <property type="entry name" value="RNaseH-like_sf"/>
</dbReference>
<sequence>MSGQYNEAQAIVRMKQPLAHYVHCIAHASNLIAASVARSCSVISTAQVCVNELGVLVSQSGKLKAELGEISINNGGPSPNQIKPLCPRRWHCRVGPVWCTLVNHSAFLGVLEEKNCNERATGLLDKFGQGNTCLGMIIAVEIFSHLENLNKAPKRRKQTISGALAAFEIKVVDIYHEINSDSLKLQVPLFRKLHKFSYLEPAATELLSLTPEVSTMPSKVRQLFSEVEQLVKLVMTSPASSCEAERCFSTLRRLKTYLGNTLTQKRLNFLIMCHIK</sequence>
<name>A0ABQ9IP76_9NEOP</name>
<dbReference type="SUPFAM" id="SSF53098">
    <property type="entry name" value="Ribonuclease H-like"/>
    <property type="match status" value="1"/>
</dbReference>
<proteinExistence type="predicted"/>
<dbReference type="Pfam" id="PF05699">
    <property type="entry name" value="Dimer_Tnp_hAT"/>
    <property type="match status" value="1"/>
</dbReference>
<dbReference type="Proteomes" id="UP001159363">
    <property type="component" value="Chromosome 1"/>
</dbReference>
<protein>
    <recommendedName>
        <fullName evidence="1">HAT C-terminal dimerisation domain-containing protein</fullName>
    </recommendedName>
</protein>
<gene>
    <name evidence="2" type="ORF">PR048_003506</name>
</gene>
<keyword evidence="3" id="KW-1185">Reference proteome</keyword>
<comment type="caution">
    <text evidence="2">The sequence shown here is derived from an EMBL/GenBank/DDBJ whole genome shotgun (WGS) entry which is preliminary data.</text>
</comment>
<feature type="domain" description="HAT C-terminal dimerisation" evidence="1">
    <location>
        <begin position="222"/>
        <end position="269"/>
    </location>
</feature>
<dbReference type="InterPro" id="IPR008906">
    <property type="entry name" value="HATC_C_dom"/>
</dbReference>
<evidence type="ECO:0000313" key="3">
    <source>
        <dbReference type="Proteomes" id="UP001159363"/>
    </source>
</evidence>